<dbReference type="Proteomes" id="UP001150538">
    <property type="component" value="Unassembled WGS sequence"/>
</dbReference>
<feature type="region of interest" description="Disordered" evidence="1">
    <location>
        <begin position="93"/>
        <end position="379"/>
    </location>
</feature>
<dbReference type="AlphaFoldDB" id="A0A9W7ZMQ4"/>
<accession>A0A9W7ZMQ4</accession>
<organism evidence="2 3">
    <name type="scientific">Mycoemilia scoparia</name>
    <dbReference type="NCBI Taxonomy" id="417184"/>
    <lineage>
        <taxon>Eukaryota</taxon>
        <taxon>Fungi</taxon>
        <taxon>Fungi incertae sedis</taxon>
        <taxon>Zoopagomycota</taxon>
        <taxon>Kickxellomycotina</taxon>
        <taxon>Kickxellomycetes</taxon>
        <taxon>Kickxellales</taxon>
        <taxon>Kickxellaceae</taxon>
        <taxon>Mycoemilia</taxon>
    </lineage>
</organism>
<evidence type="ECO:0000313" key="2">
    <source>
        <dbReference type="EMBL" id="KAJ1912735.1"/>
    </source>
</evidence>
<reference evidence="2" key="1">
    <citation type="submission" date="2022-07" db="EMBL/GenBank/DDBJ databases">
        <title>Phylogenomic reconstructions and comparative analyses of Kickxellomycotina fungi.</title>
        <authorList>
            <person name="Reynolds N.K."/>
            <person name="Stajich J.E."/>
            <person name="Barry K."/>
            <person name="Grigoriev I.V."/>
            <person name="Crous P."/>
            <person name="Smith M.E."/>
        </authorList>
    </citation>
    <scope>NUCLEOTIDE SEQUENCE</scope>
    <source>
        <strain evidence="2">NBRC 100468</strain>
    </source>
</reference>
<gene>
    <name evidence="2" type="ORF">H4219_005494</name>
</gene>
<comment type="caution">
    <text evidence="2">The sequence shown here is derived from an EMBL/GenBank/DDBJ whole genome shotgun (WGS) entry which is preliminary data.</text>
</comment>
<name>A0A9W7ZMQ4_9FUNG</name>
<feature type="compositionally biased region" description="Low complexity" evidence="1">
    <location>
        <begin position="181"/>
        <end position="193"/>
    </location>
</feature>
<feature type="region of interest" description="Disordered" evidence="1">
    <location>
        <begin position="406"/>
        <end position="454"/>
    </location>
</feature>
<evidence type="ECO:0000256" key="1">
    <source>
        <dbReference type="SAM" id="MobiDB-lite"/>
    </source>
</evidence>
<proteinExistence type="predicted"/>
<sequence>MSATNGGYYYNGEGRQFSPEQVVGYITTIFSTLKVVSLHQDGKKTSEAKLISNIKAQLAKCRDFKTTLEYELDDGQTGNFDLNLYYQSPVSEKSYGAPPRSYTATSSGGAGRGRTKASAFSSKKYRDDSRSPSPPPRSRRQRGRSPPPAAYSFTSTSGMPKRSYSMSGGAGSTRPTFFAKTSSRAASPAYYSSDDSRSPSPPPRPRMPRRHSPPPTSYSFTSGGGAKPKRSYSMSGGTGGARRPSVYASAARPEVRTVSPQRPPRASSPPRGRGRSPPPTSYSFMSSKGGKPMRSSSTYGYTKPDVIYTRASSPLPATVRGKTKKYFREDSRSPSPPPPRLRKSKARIPVTRGRAAGGATIPIVERRPTSYGDGSYGGFSRASTYSPEVDVYTSSGPTITTSIYPSTPYSSGPTRIHTTSSSSGVFVSSSGRVRGYSTSRASKDYDPNSGDYSSTYSFYSKNTFY</sequence>
<keyword evidence="3" id="KW-1185">Reference proteome</keyword>
<protein>
    <submittedName>
        <fullName evidence="2">Uncharacterized protein</fullName>
    </submittedName>
</protein>
<evidence type="ECO:0000313" key="3">
    <source>
        <dbReference type="Proteomes" id="UP001150538"/>
    </source>
</evidence>
<feature type="compositionally biased region" description="Low complexity" evidence="1">
    <location>
        <begin position="406"/>
        <end position="440"/>
    </location>
</feature>
<dbReference type="EMBL" id="JANBPU010000318">
    <property type="protein sequence ID" value="KAJ1912735.1"/>
    <property type="molecule type" value="Genomic_DNA"/>
</dbReference>